<keyword evidence="9" id="KW-1185">Reference proteome</keyword>
<name>A0A1H7YCV9_9BACT</name>
<evidence type="ECO:0000256" key="1">
    <source>
        <dbReference type="ARBA" id="ARBA00022553"/>
    </source>
</evidence>
<evidence type="ECO:0000313" key="9">
    <source>
        <dbReference type="Proteomes" id="UP000198984"/>
    </source>
</evidence>
<dbReference type="OrthoDB" id="9797341at2"/>
<evidence type="ECO:0000259" key="6">
    <source>
        <dbReference type="PROSITE" id="PS50043"/>
    </source>
</evidence>
<proteinExistence type="predicted"/>
<sequence length="208" mass="22769">MEAIQVSIVEDITEIREGMRFLVNQTPGFSCLSVYDNAEAAGKGLLADPPDLVIMDIALPGATGVDCIRQLKAAGAKMQFMIFTIYEDSDQVFEALAAGASGYLLKDTAPDKIIAALKELHEGGSPMSISIARKVVASFHRSPEPAPLSPREMEVLTLLAKGLLYKEIAEQLHISTGTVRQHIHNIYERLHVQNRTEALNKVFGQPRK</sequence>
<dbReference type="CDD" id="cd06170">
    <property type="entry name" value="LuxR_C_like"/>
    <property type="match status" value="1"/>
</dbReference>
<dbReference type="SUPFAM" id="SSF52172">
    <property type="entry name" value="CheY-like"/>
    <property type="match status" value="1"/>
</dbReference>
<dbReference type="Pfam" id="PF00072">
    <property type="entry name" value="Response_reg"/>
    <property type="match status" value="1"/>
</dbReference>
<keyword evidence="4" id="KW-0804">Transcription</keyword>
<dbReference type="InterPro" id="IPR016032">
    <property type="entry name" value="Sig_transdc_resp-reg_C-effctor"/>
</dbReference>
<gene>
    <name evidence="8" type="ORF">SAMN04488505_104401</name>
</gene>
<evidence type="ECO:0000256" key="2">
    <source>
        <dbReference type="ARBA" id="ARBA00023015"/>
    </source>
</evidence>
<dbReference type="InterPro" id="IPR000792">
    <property type="entry name" value="Tscrpt_reg_LuxR_C"/>
</dbReference>
<dbReference type="InterPro" id="IPR039420">
    <property type="entry name" value="WalR-like"/>
</dbReference>
<dbReference type="PROSITE" id="PS00622">
    <property type="entry name" value="HTH_LUXR_1"/>
    <property type="match status" value="1"/>
</dbReference>
<dbReference type="InterPro" id="IPR011006">
    <property type="entry name" value="CheY-like_superfamily"/>
</dbReference>
<dbReference type="Pfam" id="PF00196">
    <property type="entry name" value="GerE"/>
    <property type="match status" value="1"/>
</dbReference>
<evidence type="ECO:0000256" key="5">
    <source>
        <dbReference type="PROSITE-ProRule" id="PRU00169"/>
    </source>
</evidence>
<dbReference type="PANTHER" id="PTHR43214">
    <property type="entry name" value="TWO-COMPONENT RESPONSE REGULATOR"/>
    <property type="match status" value="1"/>
</dbReference>
<dbReference type="Proteomes" id="UP000198984">
    <property type="component" value="Unassembled WGS sequence"/>
</dbReference>
<dbReference type="PROSITE" id="PS50043">
    <property type="entry name" value="HTH_LUXR_2"/>
    <property type="match status" value="1"/>
</dbReference>
<keyword evidence="3" id="KW-0238">DNA-binding</keyword>
<reference evidence="8 9" key="1">
    <citation type="submission" date="2016-10" db="EMBL/GenBank/DDBJ databases">
        <authorList>
            <person name="de Groot N.N."/>
        </authorList>
    </citation>
    <scope>NUCLEOTIDE SEQUENCE [LARGE SCALE GENOMIC DNA]</scope>
    <source>
        <strain evidence="8 9">DSM 21039</strain>
    </source>
</reference>
<dbReference type="AlphaFoldDB" id="A0A1H7YCV9"/>
<keyword evidence="1 5" id="KW-0597">Phosphoprotein</keyword>
<dbReference type="GO" id="GO:0000160">
    <property type="term" value="P:phosphorelay signal transduction system"/>
    <property type="evidence" value="ECO:0007669"/>
    <property type="project" value="InterPro"/>
</dbReference>
<dbReference type="SMART" id="SM00421">
    <property type="entry name" value="HTH_LUXR"/>
    <property type="match status" value="1"/>
</dbReference>
<dbReference type="InterPro" id="IPR001789">
    <property type="entry name" value="Sig_transdc_resp-reg_receiver"/>
</dbReference>
<feature type="domain" description="Response regulatory" evidence="7">
    <location>
        <begin position="5"/>
        <end position="121"/>
    </location>
</feature>
<keyword evidence="2" id="KW-0805">Transcription regulation</keyword>
<dbReference type="PROSITE" id="PS50110">
    <property type="entry name" value="RESPONSE_REGULATORY"/>
    <property type="match status" value="1"/>
</dbReference>
<evidence type="ECO:0000256" key="3">
    <source>
        <dbReference type="ARBA" id="ARBA00023125"/>
    </source>
</evidence>
<dbReference type="InterPro" id="IPR058245">
    <property type="entry name" value="NreC/VraR/RcsB-like_REC"/>
</dbReference>
<dbReference type="Gene3D" id="3.40.50.2300">
    <property type="match status" value="1"/>
</dbReference>
<protein>
    <submittedName>
        <fullName evidence="8">Two component transcriptional regulator, LuxR family</fullName>
    </submittedName>
</protein>
<dbReference type="STRING" id="573321.SAMN04488505_104401"/>
<dbReference type="CDD" id="cd17535">
    <property type="entry name" value="REC_NarL-like"/>
    <property type="match status" value="1"/>
</dbReference>
<evidence type="ECO:0000256" key="4">
    <source>
        <dbReference type="ARBA" id="ARBA00023163"/>
    </source>
</evidence>
<feature type="modified residue" description="4-aspartylphosphate" evidence="5">
    <location>
        <position position="56"/>
    </location>
</feature>
<dbReference type="EMBL" id="FOBB01000004">
    <property type="protein sequence ID" value="SEM43803.1"/>
    <property type="molecule type" value="Genomic_DNA"/>
</dbReference>
<dbReference type="GO" id="GO:0006355">
    <property type="term" value="P:regulation of DNA-templated transcription"/>
    <property type="evidence" value="ECO:0007669"/>
    <property type="project" value="InterPro"/>
</dbReference>
<dbReference type="PRINTS" id="PR00038">
    <property type="entry name" value="HTHLUXR"/>
</dbReference>
<evidence type="ECO:0000259" key="7">
    <source>
        <dbReference type="PROSITE" id="PS50110"/>
    </source>
</evidence>
<organism evidence="8 9">
    <name type="scientific">Chitinophaga rupis</name>
    <dbReference type="NCBI Taxonomy" id="573321"/>
    <lineage>
        <taxon>Bacteria</taxon>
        <taxon>Pseudomonadati</taxon>
        <taxon>Bacteroidota</taxon>
        <taxon>Chitinophagia</taxon>
        <taxon>Chitinophagales</taxon>
        <taxon>Chitinophagaceae</taxon>
        <taxon>Chitinophaga</taxon>
    </lineage>
</organism>
<accession>A0A1H7YCV9</accession>
<dbReference type="SUPFAM" id="SSF46894">
    <property type="entry name" value="C-terminal effector domain of the bipartite response regulators"/>
    <property type="match status" value="1"/>
</dbReference>
<dbReference type="RefSeq" id="WP_089915366.1">
    <property type="nucleotide sequence ID" value="NZ_FOBB01000004.1"/>
</dbReference>
<evidence type="ECO:0000313" key="8">
    <source>
        <dbReference type="EMBL" id="SEM43803.1"/>
    </source>
</evidence>
<dbReference type="GO" id="GO:0003677">
    <property type="term" value="F:DNA binding"/>
    <property type="evidence" value="ECO:0007669"/>
    <property type="project" value="UniProtKB-KW"/>
</dbReference>
<dbReference type="PANTHER" id="PTHR43214:SF24">
    <property type="entry name" value="TRANSCRIPTIONAL REGULATORY PROTEIN NARL-RELATED"/>
    <property type="match status" value="1"/>
</dbReference>
<feature type="domain" description="HTH luxR-type" evidence="6">
    <location>
        <begin position="141"/>
        <end position="206"/>
    </location>
</feature>
<dbReference type="SMART" id="SM00448">
    <property type="entry name" value="REC"/>
    <property type="match status" value="1"/>
</dbReference>